<sequence length="85" mass="9768">MLDRRYLRLDLALHPWDRLDQRTERVAPLLQRHVQVVPNDPISFVDEYEAGSDEDIFAVGGLTRLTFSQLTLFASFVVRHGVQCG</sequence>
<dbReference type="AlphaFoldDB" id="A0A271ITC9"/>
<dbReference type="Proteomes" id="UP000216339">
    <property type="component" value="Unassembled WGS sequence"/>
</dbReference>
<gene>
    <name evidence="1" type="ORF">BSZ37_21175</name>
</gene>
<dbReference type="EMBL" id="MQWD01000010">
    <property type="protein sequence ID" value="PAP74178.1"/>
    <property type="molecule type" value="Genomic_DNA"/>
</dbReference>
<reference evidence="1 2" key="1">
    <citation type="submission" date="2016-11" db="EMBL/GenBank/DDBJ databases">
        <title>Study of marine rhodopsin-containing bacteria.</title>
        <authorList>
            <person name="Yoshizawa S."/>
            <person name="Kumagai Y."/>
            <person name="Kogure K."/>
        </authorList>
    </citation>
    <scope>NUCLEOTIDE SEQUENCE [LARGE SCALE GENOMIC DNA]</scope>
    <source>
        <strain evidence="1 2">SAORIC-28</strain>
    </source>
</reference>
<keyword evidence="2" id="KW-1185">Reference proteome</keyword>
<organism evidence="1 2">
    <name type="scientific">Rubrivirga marina</name>
    <dbReference type="NCBI Taxonomy" id="1196024"/>
    <lineage>
        <taxon>Bacteria</taxon>
        <taxon>Pseudomonadati</taxon>
        <taxon>Rhodothermota</taxon>
        <taxon>Rhodothermia</taxon>
        <taxon>Rhodothermales</taxon>
        <taxon>Rubricoccaceae</taxon>
        <taxon>Rubrivirga</taxon>
    </lineage>
</organism>
<accession>A0A271ITC9</accession>
<comment type="caution">
    <text evidence="1">The sequence shown here is derived from an EMBL/GenBank/DDBJ whole genome shotgun (WGS) entry which is preliminary data.</text>
</comment>
<protein>
    <submittedName>
        <fullName evidence="1">Uncharacterized protein</fullName>
    </submittedName>
</protein>
<proteinExistence type="predicted"/>
<evidence type="ECO:0000313" key="2">
    <source>
        <dbReference type="Proteomes" id="UP000216339"/>
    </source>
</evidence>
<name>A0A271ITC9_9BACT</name>
<evidence type="ECO:0000313" key="1">
    <source>
        <dbReference type="EMBL" id="PAP74178.1"/>
    </source>
</evidence>